<gene>
    <name evidence="1" type="ORF">DPEC_G00068660</name>
</gene>
<protein>
    <submittedName>
        <fullName evidence="1">Uncharacterized protein</fullName>
    </submittedName>
</protein>
<dbReference type="Proteomes" id="UP001157502">
    <property type="component" value="Chromosome 6"/>
</dbReference>
<keyword evidence="2" id="KW-1185">Reference proteome</keyword>
<dbReference type="EMBL" id="CM055733">
    <property type="protein sequence ID" value="KAJ8009869.1"/>
    <property type="molecule type" value="Genomic_DNA"/>
</dbReference>
<evidence type="ECO:0000313" key="1">
    <source>
        <dbReference type="EMBL" id="KAJ8009869.1"/>
    </source>
</evidence>
<sequence>MAPVRTQHGTSLQRLLDMVERYNLYHVKTLHYSDVRSVMEWLGVDRNIFPFRDDEDTVTVLNRYVKLHKARNVEVTSINEDPRMDGIDRLVVHKKQDCNSAISSSKSDAVILFLVIPCSANAPYCQELIKAIRDTQELSQGSGPPVFPMFANYHHKCGDPNPQQAHPVIDGFMPLSYKTTEPKAPAAPIDNFGRRYEPLPCTTEANNPWSVYADTAAHREGKCEFDIEELITTRCKVAGRGGFGVTVSINDQLVVKTSLFPEMVNWSVPFIDKEFNRYAHIATQVEEIMIGVSIKHPNILRTLGGFWCDIPGYQLGGRAVLVMERALCSLQEFRWRVGGASFVPAVELDTLRGLDYLRSRTIQHRDFTYRNVLVCHQPDRRPLPVAFKISDFGTSCNFSTPDQPGGNRTNMAPEVLWCFNSTIGSDIFSWYLVMWELHSDMPLVQYTRGDQGYCKKTYAENLSNLVGVYSPEKDETFKCSFMTAINACALHAKHKDRRPTVPTILANLKHMGRDIADKHFVSMGVLCITLFPQERWSPSKLLNLTRYQCLSQDCGNAQLPSAKIPSSIQVGEYKPTDVIVSDDCVPEGLAELVTARSVTSSPVTVIKSDLKMYYGIDMFRLAPDLIQPYSWYSKKVKELEDVYKRRNNKRKACNPVDTVKCVKPSSRITADNGSFGVCSREKRGPNRPVVPDVTKTINRDDKLLPVRPGETHGTESVVGNCMASDVSLINVKNNDLVQMLTCGNLGNEMPSSSHSNSKTTEKNDPNEALVTTDDSLGSGVGSPIHAETPMKHVYAPQPVREPNIEPVPNAGDEPQGLYAQFFEGHQQVDNWTVADSPNSIYAFLLQVLLTLKAALDINLLPTHMTEWRNVLIGKGAVMIDIVPYLSRNFNKPQPMFGDHCKSLTSLCATMVSIHLPESNLANWLCKLNIETPACHVLSKSIQWLTEVSEFEFGERTTPQLLSLHGNFFTFKDYSCGMSNWLTHAGEEEEAGNRSTSKQLVYGDPKPARGDQTVNGLGNTRLDTLVKNIVLRMRVKLFGSTRLEVTTLDCTQGLTVVTLSNSALSGVPSVDQLCRLASNCFAHDAVSQTESKWAPVIKFTKVRRPGPVQEFSVDYYKITILVVLLNPQGSVRSLGQLFQSMGTFSVTEY</sequence>
<reference evidence="1" key="1">
    <citation type="submission" date="2021-05" db="EMBL/GenBank/DDBJ databases">
        <authorList>
            <person name="Pan Q."/>
            <person name="Jouanno E."/>
            <person name="Zahm M."/>
            <person name="Klopp C."/>
            <person name="Cabau C."/>
            <person name="Louis A."/>
            <person name="Berthelot C."/>
            <person name="Parey E."/>
            <person name="Roest Crollius H."/>
            <person name="Montfort J."/>
            <person name="Robinson-Rechavi M."/>
            <person name="Bouchez O."/>
            <person name="Lampietro C."/>
            <person name="Lopez Roques C."/>
            <person name="Donnadieu C."/>
            <person name="Postlethwait J."/>
            <person name="Bobe J."/>
            <person name="Dillon D."/>
            <person name="Chandos A."/>
            <person name="von Hippel F."/>
            <person name="Guiguen Y."/>
        </authorList>
    </citation>
    <scope>NUCLEOTIDE SEQUENCE</scope>
    <source>
        <strain evidence="1">YG-Jan2019</strain>
    </source>
</reference>
<organism evidence="1 2">
    <name type="scientific">Dallia pectoralis</name>
    <name type="common">Alaska blackfish</name>
    <dbReference type="NCBI Taxonomy" id="75939"/>
    <lineage>
        <taxon>Eukaryota</taxon>
        <taxon>Metazoa</taxon>
        <taxon>Chordata</taxon>
        <taxon>Craniata</taxon>
        <taxon>Vertebrata</taxon>
        <taxon>Euteleostomi</taxon>
        <taxon>Actinopterygii</taxon>
        <taxon>Neopterygii</taxon>
        <taxon>Teleostei</taxon>
        <taxon>Protacanthopterygii</taxon>
        <taxon>Esociformes</taxon>
        <taxon>Umbridae</taxon>
        <taxon>Dallia</taxon>
    </lineage>
</organism>
<accession>A0ACC2H1I6</accession>
<comment type="caution">
    <text evidence="1">The sequence shown here is derived from an EMBL/GenBank/DDBJ whole genome shotgun (WGS) entry which is preliminary data.</text>
</comment>
<evidence type="ECO:0000313" key="2">
    <source>
        <dbReference type="Proteomes" id="UP001157502"/>
    </source>
</evidence>
<proteinExistence type="predicted"/>
<name>A0ACC2H1I6_DALPE</name>